<reference evidence="1" key="1">
    <citation type="thesis" date="2020" institute="ProQuest LLC" country="789 East Eisenhower Parkway, Ann Arbor, MI, USA">
        <title>Comparative Genomics and Chromosome Evolution.</title>
        <authorList>
            <person name="Mudd A.B."/>
        </authorList>
    </citation>
    <scope>NUCLEOTIDE SEQUENCE</scope>
    <source>
        <strain evidence="1">237g6f4</strain>
        <tissue evidence="1">Blood</tissue>
    </source>
</reference>
<name>A0AAV7BXX5_ENGPU</name>
<organism evidence="1 2">
    <name type="scientific">Engystomops pustulosus</name>
    <name type="common">Tungara frog</name>
    <name type="synonym">Physalaemus pustulosus</name>
    <dbReference type="NCBI Taxonomy" id="76066"/>
    <lineage>
        <taxon>Eukaryota</taxon>
        <taxon>Metazoa</taxon>
        <taxon>Chordata</taxon>
        <taxon>Craniata</taxon>
        <taxon>Vertebrata</taxon>
        <taxon>Euteleostomi</taxon>
        <taxon>Amphibia</taxon>
        <taxon>Batrachia</taxon>
        <taxon>Anura</taxon>
        <taxon>Neobatrachia</taxon>
        <taxon>Hyloidea</taxon>
        <taxon>Leptodactylidae</taxon>
        <taxon>Leiuperinae</taxon>
        <taxon>Engystomops</taxon>
    </lineage>
</organism>
<gene>
    <name evidence="1" type="ORF">GDO81_010231</name>
</gene>
<protein>
    <submittedName>
        <fullName evidence="1">Uncharacterized protein</fullName>
    </submittedName>
</protein>
<evidence type="ECO:0000313" key="2">
    <source>
        <dbReference type="Proteomes" id="UP000824782"/>
    </source>
</evidence>
<proteinExistence type="predicted"/>
<evidence type="ECO:0000313" key="1">
    <source>
        <dbReference type="EMBL" id="KAG8577603.1"/>
    </source>
</evidence>
<sequence>MTSTEKSHVLKLMAELSLHTAISSERAKQWVKAIEHYKKLLKILNAIKSLGKGEIDPSFKQLSGSMRK</sequence>
<dbReference type="Proteomes" id="UP000824782">
    <property type="component" value="Unassembled WGS sequence"/>
</dbReference>
<accession>A0AAV7BXX5</accession>
<dbReference type="AlphaFoldDB" id="A0AAV7BXX5"/>
<comment type="caution">
    <text evidence="1">The sequence shown here is derived from an EMBL/GenBank/DDBJ whole genome shotgun (WGS) entry which is preliminary data.</text>
</comment>
<dbReference type="EMBL" id="WNYA01000004">
    <property type="protein sequence ID" value="KAG8577603.1"/>
    <property type="molecule type" value="Genomic_DNA"/>
</dbReference>
<keyword evidence="2" id="KW-1185">Reference proteome</keyword>